<name>A0ABW8ATK1_9ACTN</name>
<evidence type="ECO:0000313" key="6">
    <source>
        <dbReference type="Proteomes" id="UP001612915"/>
    </source>
</evidence>
<accession>A0ABW8ATK1</accession>
<dbReference type="Pfam" id="PF00990">
    <property type="entry name" value="GGDEF"/>
    <property type="match status" value="1"/>
</dbReference>
<dbReference type="Pfam" id="PF00563">
    <property type="entry name" value="EAL"/>
    <property type="match status" value="1"/>
</dbReference>
<gene>
    <name evidence="5" type="ORF">ACIB24_19780</name>
</gene>
<keyword evidence="2" id="KW-0812">Transmembrane</keyword>
<feature type="transmembrane region" description="Helical" evidence="2">
    <location>
        <begin position="126"/>
        <end position="147"/>
    </location>
</feature>
<dbReference type="InterPro" id="IPR052155">
    <property type="entry name" value="Biofilm_reg_signaling"/>
</dbReference>
<dbReference type="SUPFAM" id="SSF55073">
    <property type="entry name" value="Nucleotide cyclase"/>
    <property type="match status" value="1"/>
</dbReference>
<organism evidence="5 6">
    <name type="scientific">Spongisporangium articulatum</name>
    <dbReference type="NCBI Taxonomy" id="3362603"/>
    <lineage>
        <taxon>Bacteria</taxon>
        <taxon>Bacillati</taxon>
        <taxon>Actinomycetota</taxon>
        <taxon>Actinomycetes</taxon>
        <taxon>Kineosporiales</taxon>
        <taxon>Kineosporiaceae</taxon>
        <taxon>Spongisporangium</taxon>
    </lineage>
</organism>
<keyword evidence="6" id="KW-1185">Reference proteome</keyword>
<dbReference type="InterPro" id="IPR000160">
    <property type="entry name" value="GGDEF_dom"/>
</dbReference>
<feature type="compositionally biased region" description="Basic and acidic residues" evidence="1">
    <location>
        <begin position="775"/>
        <end position="786"/>
    </location>
</feature>
<evidence type="ECO:0000256" key="2">
    <source>
        <dbReference type="SAM" id="Phobius"/>
    </source>
</evidence>
<keyword evidence="2" id="KW-0472">Membrane</keyword>
<feature type="region of interest" description="Disordered" evidence="1">
    <location>
        <begin position="766"/>
        <end position="786"/>
    </location>
</feature>
<dbReference type="SMART" id="SM00052">
    <property type="entry name" value="EAL"/>
    <property type="match status" value="1"/>
</dbReference>
<dbReference type="SUPFAM" id="SSF141868">
    <property type="entry name" value="EAL domain-like"/>
    <property type="match status" value="1"/>
</dbReference>
<sequence>MRAFGSVAHARGRLAFAALLVGLSAVYLSAPDGSGAIALFASAVVGLIAFTTGMLVHRPVNRQPWMWATAAGLGFLGSLIVRFVATDVPGPLGNPDLWAFAGYGLTVPFLVGLLRRTYRGADPTLWLDTAAVVTGSALISWVMSIAPQLNSDEVRLGPVIVYTVYPVMDALLLSLTVQLGFRRGPDAPALQALMVAMTALLVGDFAYTFVWATHPGANNPYLNIAYIVAYCCMGLTAAHPSMRELSDVDVEHRPGTSRARLGVIFATMLTPATIPLVLPVFGVVDAFVRAVLMTGLGLFVYLRLLGTLQALSTAEAAAQYRATHDLLTGLPNRAALMQQLDDHLHERAAGHGQGWVNVFFVDCDHFKQINDTWGHTAGDEVLIELGHRLRELSIGTTDLARVGGDEFVLWIDTPEAAGAEAFARAILDVFDTPVQISEGRSTRLTTSIGIAQVRFDHRTSAGELLQNADMALYQAKAEGRATFAVYDASMHDQVARRLELADALRGALDRAEISVVFQPIRGGAGFADLVGWEALARWTHPDFGPVSPVEFVPIAEDTGLIVDIGAFVMRRAARQLADWQRLFGSQALHVSVNVSSVQLMRDDVCGLVAGVLEETGLEPHSLWLEITESVVLDRTDMALQALVQLGEMGVKLALDDFGTGYSSLSYLKDFDLHVLKVDRAFVRNLAADRRDQDLTKAMIDVAAALRLEGVVAEGVEDEEQAAFLLELGCSMAQGWLYGKPLPAEEATEAARETLRQSEAAARAALLRTAPVPTPREPDDVRASATG</sequence>
<dbReference type="InterPro" id="IPR001633">
    <property type="entry name" value="EAL_dom"/>
</dbReference>
<dbReference type="Gene3D" id="3.20.20.450">
    <property type="entry name" value="EAL domain"/>
    <property type="match status" value="1"/>
</dbReference>
<reference evidence="5 6" key="1">
    <citation type="submission" date="2024-10" db="EMBL/GenBank/DDBJ databases">
        <title>The Natural Products Discovery Center: Release of the First 8490 Sequenced Strains for Exploring Actinobacteria Biosynthetic Diversity.</title>
        <authorList>
            <person name="Kalkreuter E."/>
            <person name="Kautsar S.A."/>
            <person name="Yang D."/>
            <person name="Bader C.D."/>
            <person name="Teijaro C.N."/>
            <person name="Fluegel L."/>
            <person name="Davis C.M."/>
            <person name="Simpson J.R."/>
            <person name="Lauterbach L."/>
            <person name="Steele A.D."/>
            <person name="Gui C."/>
            <person name="Meng S."/>
            <person name="Li G."/>
            <person name="Viehrig K."/>
            <person name="Ye F."/>
            <person name="Su P."/>
            <person name="Kiefer A.F."/>
            <person name="Nichols A."/>
            <person name="Cepeda A.J."/>
            <person name="Yan W."/>
            <person name="Fan B."/>
            <person name="Jiang Y."/>
            <person name="Adhikari A."/>
            <person name="Zheng C.-J."/>
            <person name="Schuster L."/>
            <person name="Cowan T.M."/>
            <person name="Smanski M.J."/>
            <person name="Chevrette M.G."/>
            <person name="De Carvalho L.P.S."/>
            <person name="Shen B."/>
        </authorList>
    </citation>
    <scope>NUCLEOTIDE SEQUENCE [LARGE SCALE GENOMIC DNA]</scope>
    <source>
        <strain evidence="5 6">NPDC049639</strain>
    </source>
</reference>
<feature type="transmembrane region" description="Helical" evidence="2">
    <location>
        <begin position="36"/>
        <end position="56"/>
    </location>
</feature>
<evidence type="ECO:0000259" key="3">
    <source>
        <dbReference type="PROSITE" id="PS50883"/>
    </source>
</evidence>
<dbReference type="PANTHER" id="PTHR44757:SF2">
    <property type="entry name" value="BIOFILM ARCHITECTURE MAINTENANCE PROTEIN MBAA"/>
    <property type="match status" value="1"/>
</dbReference>
<dbReference type="CDD" id="cd01949">
    <property type="entry name" value="GGDEF"/>
    <property type="match status" value="1"/>
</dbReference>
<evidence type="ECO:0000259" key="4">
    <source>
        <dbReference type="PROSITE" id="PS50887"/>
    </source>
</evidence>
<dbReference type="EMBL" id="JBITLV010000007">
    <property type="protein sequence ID" value="MFI7589313.1"/>
    <property type="molecule type" value="Genomic_DNA"/>
</dbReference>
<dbReference type="NCBIfam" id="TIGR00254">
    <property type="entry name" value="GGDEF"/>
    <property type="match status" value="1"/>
</dbReference>
<evidence type="ECO:0000256" key="1">
    <source>
        <dbReference type="SAM" id="MobiDB-lite"/>
    </source>
</evidence>
<dbReference type="Proteomes" id="UP001612915">
    <property type="component" value="Unassembled WGS sequence"/>
</dbReference>
<feature type="transmembrane region" description="Helical" evidence="2">
    <location>
        <begin position="159"/>
        <end position="181"/>
    </location>
</feature>
<protein>
    <submittedName>
        <fullName evidence="5">Bifunctional diguanylate cyclase/phosphodiesterase</fullName>
    </submittedName>
</protein>
<dbReference type="PROSITE" id="PS50887">
    <property type="entry name" value="GGDEF"/>
    <property type="match status" value="1"/>
</dbReference>
<keyword evidence="2" id="KW-1133">Transmembrane helix</keyword>
<feature type="transmembrane region" description="Helical" evidence="2">
    <location>
        <begin position="65"/>
        <end position="85"/>
    </location>
</feature>
<feature type="transmembrane region" description="Helical" evidence="2">
    <location>
        <begin position="12"/>
        <end position="30"/>
    </location>
</feature>
<dbReference type="InterPro" id="IPR043128">
    <property type="entry name" value="Rev_trsase/Diguanyl_cyclase"/>
</dbReference>
<dbReference type="InterPro" id="IPR029787">
    <property type="entry name" value="Nucleotide_cyclase"/>
</dbReference>
<dbReference type="RefSeq" id="WP_398283893.1">
    <property type="nucleotide sequence ID" value="NZ_JBITLV010000007.1"/>
</dbReference>
<feature type="transmembrane region" description="Helical" evidence="2">
    <location>
        <begin position="97"/>
        <end position="114"/>
    </location>
</feature>
<dbReference type="SMART" id="SM00267">
    <property type="entry name" value="GGDEF"/>
    <property type="match status" value="1"/>
</dbReference>
<feature type="transmembrane region" description="Helical" evidence="2">
    <location>
        <begin position="259"/>
        <end position="281"/>
    </location>
</feature>
<feature type="transmembrane region" description="Helical" evidence="2">
    <location>
        <begin position="193"/>
        <end position="214"/>
    </location>
</feature>
<evidence type="ECO:0000313" key="5">
    <source>
        <dbReference type="EMBL" id="MFI7589313.1"/>
    </source>
</evidence>
<comment type="caution">
    <text evidence="5">The sequence shown here is derived from an EMBL/GenBank/DDBJ whole genome shotgun (WGS) entry which is preliminary data.</text>
</comment>
<dbReference type="InterPro" id="IPR035919">
    <property type="entry name" value="EAL_sf"/>
</dbReference>
<proteinExistence type="predicted"/>
<feature type="domain" description="EAL" evidence="3">
    <location>
        <begin position="497"/>
        <end position="754"/>
    </location>
</feature>
<dbReference type="CDD" id="cd01948">
    <property type="entry name" value="EAL"/>
    <property type="match status" value="1"/>
</dbReference>
<feature type="transmembrane region" description="Helical" evidence="2">
    <location>
        <begin position="220"/>
        <end position="238"/>
    </location>
</feature>
<dbReference type="Gene3D" id="3.30.70.270">
    <property type="match status" value="1"/>
</dbReference>
<dbReference type="PROSITE" id="PS50883">
    <property type="entry name" value="EAL"/>
    <property type="match status" value="1"/>
</dbReference>
<feature type="domain" description="GGDEF" evidence="4">
    <location>
        <begin position="354"/>
        <end position="488"/>
    </location>
</feature>
<dbReference type="PANTHER" id="PTHR44757">
    <property type="entry name" value="DIGUANYLATE CYCLASE DGCP"/>
    <property type="match status" value="1"/>
</dbReference>